<sequence length="344" mass="38520">MAEPIEPPRELSKKDLTKFVTEHIDKYEQMLDDDEVLWATFQEDFESWDEDHFITANKSQVIKLRKVLRRRGVWIEMDSKKAHMATALVNTLKEVDPVEWTEQEILAIIKNGDTNSTRFDRRHETMYDPSFQYRDPLQPQSTPPAQLPAQLSTQLPAQLPTQLPTQITPQSTTQGISQATQLSSQPQGTSNPPDPAPLGTNTVQQPQGIQAYGTPPGTAQLNQRTNLPTSYQFQQPQTDTNPFQTQQRSTIPPSPPPPPVPLVPPASPVQPWQSTLTQLQAKPGYGRELTNLAKTYTDDMKYGGTGDNFGLKNTTFSREDFLRNSSISLHQSIAARISTTTPSS</sequence>
<reference evidence="2" key="1">
    <citation type="submission" date="2021-07" db="EMBL/GenBank/DDBJ databases">
        <authorList>
            <person name="Durling M."/>
        </authorList>
    </citation>
    <scope>NUCLEOTIDE SEQUENCE</scope>
</reference>
<protein>
    <submittedName>
        <fullName evidence="2">Uncharacterized protein</fullName>
    </submittedName>
</protein>
<evidence type="ECO:0000313" key="3">
    <source>
        <dbReference type="Proteomes" id="UP000701801"/>
    </source>
</evidence>
<name>A0A9N9Q6V0_9HELO</name>
<organism evidence="2 3">
    <name type="scientific">Hymenoscyphus albidus</name>
    <dbReference type="NCBI Taxonomy" id="595503"/>
    <lineage>
        <taxon>Eukaryota</taxon>
        <taxon>Fungi</taxon>
        <taxon>Dikarya</taxon>
        <taxon>Ascomycota</taxon>
        <taxon>Pezizomycotina</taxon>
        <taxon>Leotiomycetes</taxon>
        <taxon>Helotiales</taxon>
        <taxon>Helotiaceae</taxon>
        <taxon>Hymenoscyphus</taxon>
    </lineage>
</organism>
<feature type="compositionally biased region" description="Polar residues" evidence="1">
    <location>
        <begin position="199"/>
        <end position="208"/>
    </location>
</feature>
<dbReference type="Proteomes" id="UP000701801">
    <property type="component" value="Unassembled WGS sequence"/>
</dbReference>
<proteinExistence type="predicted"/>
<keyword evidence="3" id="KW-1185">Reference proteome</keyword>
<dbReference type="AlphaFoldDB" id="A0A9N9Q6V0"/>
<gene>
    <name evidence="2" type="ORF">HYALB_00014011</name>
</gene>
<feature type="compositionally biased region" description="Polar residues" evidence="1">
    <location>
        <begin position="217"/>
        <end position="251"/>
    </location>
</feature>
<feature type="compositionally biased region" description="Polar residues" evidence="1">
    <location>
        <begin position="165"/>
        <end position="191"/>
    </location>
</feature>
<dbReference type="EMBL" id="CAJVRM010000557">
    <property type="protein sequence ID" value="CAG8982035.1"/>
    <property type="molecule type" value="Genomic_DNA"/>
</dbReference>
<feature type="region of interest" description="Disordered" evidence="1">
    <location>
        <begin position="165"/>
        <end position="258"/>
    </location>
</feature>
<evidence type="ECO:0000256" key="1">
    <source>
        <dbReference type="SAM" id="MobiDB-lite"/>
    </source>
</evidence>
<accession>A0A9N9Q6V0</accession>
<comment type="caution">
    <text evidence="2">The sequence shown here is derived from an EMBL/GenBank/DDBJ whole genome shotgun (WGS) entry which is preliminary data.</text>
</comment>
<evidence type="ECO:0000313" key="2">
    <source>
        <dbReference type="EMBL" id="CAG8982035.1"/>
    </source>
</evidence>